<dbReference type="PANTHER" id="PTHR10513">
    <property type="entry name" value="DEOXYNUCLEOSIDE KINASE"/>
    <property type="match status" value="1"/>
</dbReference>
<organism evidence="4">
    <name type="scientific">Rhodothermus marinus</name>
    <name type="common">Rhodothermus obamensis</name>
    <dbReference type="NCBI Taxonomy" id="29549"/>
    <lineage>
        <taxon>Bacteria</taxon>
        <taxon>Pseudomonadati</taxon>
        <taxon>Rhodothermota</taxon>
        <taxon>Rhodothermia</taxon>
        <taxon>Rhodothermales</taxon>
        <taxon>Rhodothermaceae</taxon>
        <taxon>Rhodothermus</taxon>
    </lineage>
</organism>
<dbReference type="InterPro" id="IPR031314">
    <property type="entry name" value="DNK_dom"/>
</dbReference>
<dbReference type="GO" id="GO:0005737">
    <property type="term" value="C:cytoplasm"/>
    <property type="evidence" value="ECO:0007669"/>
    <property type="project" value="TreeGrafter"/>
</dbReference>
<proteinExistence type="predicted"/>
<feature type="domain" description="Deoxynucleoside kinase" evidence="3">
    <location>
        <begin position="16"/>
        <end position="206"/>
    </location>
</feature>
<dbReference type="Pfam" id="PF01712">
    <property type="entry name" value="dNK"/>
    <property type="match status" value="1"/>
</dbReference>
<dbReference type="InterPro" id="IPR027417">
    <property type="entry name" value="P-loop_NTPase"/>
</dbReference>
<feature type="binding site" evidence="2">
    <location>
        <begin position="20"/>
        <end position="28"/>
    </location>
    <ligand>
        <name>ATP</name>
        <dbReference type="ChEBI" id="CHEBI:30616"/>
    </ligand>
</feature>
<sequence length="228" mass="27186">MTASTPPHVPEDLRYLVIEGVIGVGKTTLARLLAERFGGRLVLEAFEDNPFLPRFYEDPERWAFHTQLSFLASRFRQQKQLLLRDLFYPFVVSDYAFDKDRIFARINLKGDEWHLYETLYTLMEPNVPTPDLVVYLQSTPDRLLENIRKRGRPYEQRIERHYLEALCEAYDHYFFHYTKGPLLIVNATQIDFVRHQEDLEELVRQILERRRYGGITYFNPRPARAIEE</sequence>
<comment type="caution">
    <text evidence="4">The sequence shown here is derived from an EMBL/GenBank/DDBJ whole genome shotgun (WGS) entry which is preliminary data.</text>
</comment>
<evidence type="ECO:0000256" key="1">
    <source>
        <dbReference type="PIRSR" id="PIRSR000705-1"/>
    </source>
</evidence>
<keyword evidence="2" id="KW-0067">ATP-binding</keyword>
<dbReference type="PIRSF" id="PIRSF000705">
    <property type="entry name" value="DNK"/>
    <property type="match status" value="1"/>
</dbReference>
<dbReference type="SUPFAM" id="SSF52540">
    <property type="entry name" value="P-loop containing nucleoside triphosphate hydrolases"/>
    <property type="match status" value="1"/>
</dbReference>
<dbReference type="InterPro" id="IPR050566">
    <property type="entry name" value="Deoxyribonucleoside_kinase"/>
</dbReference>
<dbReference type="PANTHER" id="PTHR10513:SF46">
    <property type="entry name" value="DEOXYGUANOSINE KINASE"/>
    <property type="match status" value="1"/>
</dbReference>
<dbReference type="GO" id="GO:0019136">
    <property type="term" value="F:deoxynucleoside kinase activity"/>
    <property type="evidence" value="ECO:0007669"/>
    <property type="project" value="InterPro"/>
</dbReference>
<dbReference type="InterPro" id="IPR002624">
    <property type="entry name" value="DCK/DGK"/>
</dbReference>
<dbReference type="CDD" id="cd01673">
    <property type="entry name" value="dNK"/>
    <property type="match status" value="1"/>
</dbReference>
<evidence type="ECO:0000313" key="4">
    <source>
        <dbReference type="EMBL" id="HER97260.1"/>
    </source>
</evidence>
<dbReference type="EMBL" id="DSGB01000007">
    <property type="protein sequence ID" value="HER97260.1"/>
    <property type="molecule type" value="Genomic_DNA"/>
</dbReference>
<feature type="active site" description="Proton acceptor" evidence="1">
    <location>
        <position position="94"/>
    </location>
</feature>
<dbReference type="AlphaFoldDB" id="A0A7V2B2T7"/>
<name>A0A7V2B2T7_RHOMR</name>
<keyword evidence="2" id="KW-0547">Nucleotide-binding</keyword>
<evidence type="ECO:0000259" key="3">
    <source>
        <dbReference type="Pfam" id="PF01712"/>
    </source>
</evidence>
<keyword evidence="4" id="KW-0808">Transferase</keyword>
<evidence type="ECO:0000256" key="2">
    <source>
        <dbReference type="PIRSR" id="PIRSR000705-3"/>
    </source>
</evidence>
<dbReference type="Gene3D" id="3.40.50.300">
    <property type="entry name" value="P-loop containing nucleotide triphosphate hydrolases"/>
    <property type="match status" value="1"/>
</dbReference>
<accession>A0A7V2B2T7</accession>
<gene>
    <name evidence="4" type="ORF">ENO59_12280</name>
</gene>
<reference evidence="4" key="1">
    <citation type="journal article" date="2020" name="mSystems">
        <title>Genome- and Community-Level Interaction Insights into Carbon Utilization and Element Cycling Functions of Hydrothermarchaeota in Hydrothermal Sediment.</title>
        <authorList>
            <person name="Zhou Z."/>
            <person name="Liu Y."/>
            <person name="Xu W."/>
            <person name="Pan J."/>
            <person name="Luo Z.H."/>
            <person name="Li M."/>
        </authorList>
    </citation>
    <scope>NUCLEOTIDE SEQUENCE [LARGE SCALE GENOMIC DNA]</scope>
    <source>
        <strain evidence="4">SpSt-143</strain>
    </source>
</reference>
<protein>
    <submittedName>
        <fullName evidence="4">Deoxynucleoside kinase</fullName>
    </submittedName>
</protein>
<dbReference type="GO" id="GO:0005524">
    <property type="term" value="F:ATP binding"/>
    <property type="evidence" value="ECO:0007669"/>
    <property type="project" value="UniProtKB-KW"/>
</dbReference>
<keyword evidence="4" id="KW-0418">Kinase</keyword>